<dbReference type="AlphaFoldDB" id="A0A2T3Z9C6"/>
<feature type="region of interest" description="Disordered" evidence="1">
    <location>
        <begin position="63"/>
        <end position="82"/>
    </location>
</feature>
<keyword evidence="3" id="KW-1185">Reference proteome</keyword>
<dbReference type="EMBL" id="KZ679261">
    <property type="protein sequence ID" value="PTB41407.1"/>
    <property type="molecule type" value="Genomic_DNA"/>
</dbReference>
<name>A0A2T3Z9C6_TRIA4</name>
<evidence type="ECO:0000313" key="3">
    <source>
        <dbReference type="Proteomes" id="UP000240493"/>
    </source>
</evidence>
<feature type="region of interest" description="Disordered" evidence="1">
    <location>
        <begin position="1"/>
        <end position="32"/>
    </location>
</feature>
<proteinExistence type="predicted"/>
<reference evidence="2 3" key="1">
    <citation type="submission" date="2016-07" db="EMBL/GenBank/DDBJ databases">
        <title>Multiple horizontal gene transfer events from other fungi enriched the ability of initially mycotrophic Trichoderma (Ascomycota) to feed on dead plant biomass.</title>
        <authorList>
            <consortium name="DOE Joint Genome Institute"/>
            <person name="Aerts A."/>
            <person name="Atanasova L."/>
            <person name="Chenthamara K."/>
            <person name="Zhang J."/>
            <person name="Grujic M."/>
            <person name="Henrissat B."/>
            <person name="Kuo A."/>
            <person name="Salamov A."/>
            <person name="Lipzen A."/>
            <person name="Labutti K."/>
            <person name="Barry K."/>
            <person name="Miao Y."/>
            <person name="Rahimi M.J."/>
            <person name="Shen Q."/>
            <person name="Grigoriev I.V."/>
            <person name="Kubicek C.P."/>
            <person name="Druzhinina I.S."/>
        </authorList>
    </citation>
    <scope>NUCLEOTIDE SEQUENCE [LARGE SCALE GENOMIC DNA]</scope>
    <source>
        <strain evidence="2 3">CBS 433.97</strain>
    </source>
</reference>
<dbReference type="Proteomes" id="UP000240493">
    <property type="component" value="Unassembled WGS sequence"/>
</dbReference>
<sequence>MHNASPIRIPRTTMTATSRCGQSPKRHPHRHYLKPHRIAGPHCCGLAMDHYIAQKASLTRIKPVTSPSCAPGVPRRHQGHPSYEIPTSIASLTGDFCLTSEHL</sequence>
<evidence type="ECO:0000256" key="1">
    <source>
        <dbReference type="SAM" id="MobiDB-lite"/>
    </source>
</evidence>
<feature type="compositionally biased region" description="Polar residues" evidence="1">
    <location>
        <begin position="12"/>
        <end position="21"/>
    </location>
</feature>
<gene>
    <name evidence="2" type="ORF">M441DRAFT_457257</name>
</gene>
<accession>A0A2T3Z9C6</accession>
<evidence type="ECO:0000313" key="2">
    <source>
        <dbReference type="EMBL" id="PTB41407.1"/>
    </source>
</evidence>
<protein>
    <submittedName>
        <fullName evidence="2">Uncharacterized protein</fullName>
    </submittedName>
</protein>
<dbReference type="OrthoDB" id="10509610at2759"/>
<organism evidence="2 3">
    <name type="scientific">Trichoderma asperellum (strain ATCC 204424 / CBS 433.97 / NBRC 101777)</name>
    <dbReference type="NCBI Taxonomy" id="1042311"/>
    <lineage>
        <taxon>Eukaryota</taxon>
        <taxon>Fungi</taxon>
        <taxon>Dikarya</taxon>
        <taxon>Ascomycota</taxon>
        <taxon>Pezizomycotina</taxon>
        <taxon>Sordariomycetes</taxon>
        <taxon>Hypocreomycetidae</taxon>
        <taxon>Hypocreales</taxon>
        <taxon>Hypocreaceae</taxon>
        <taxon>Trichoderma</taxon>
    </lineage>
</organism>